<dbReference type="AlphaFoldDB" id="A0AAV1JLH9"/>
<dbReference type="EMBL" id="CAVLEF010000011">
    <property type="protein sequence ID" value="CAK1549323.1"/>
    <property type="molecule type" value="Genomic_DNA"/>
</dbReference>
<evidence type="ECO:0000256" key="1">
    <source>
        <dbReference type="ARBA" id="ARBA00008792"/>
    </source>
</evidence>
<dbReference type="GO" id="GO:0016787">
    <property type="term" value="F:hydrolase activity"/>
    <property type="evidence" value="ECO:0007669"/>
    <property type="project" value="UniProtKB-KW"/>
</dbReference>
<dbReference type="CDD" id="cd18791">
    <property type="entry name" value="SF2_C_RHA"/>
    <property type="match status" value="1"/>
</dbReference>
<keyword evidence="4" id="KW-0378">Hydrolase</keyword>
<dbReference type="EC" id="3.6.4.13" evidence="2"/>
<comment type="catalytic activity">
    <reaction evidence="7">
        <text>ATP + H2O = ADP + phosphate + H(+)</text>
        <dbReference type="Rhea" id="RHEA:13065"/>
        <dbReference type="ChEBI" id="CHEBI:15377"/>
        <dbReference type="ChEBI" id="CHEBI:15378"/>
        <dbReference type="ChEBI" id="CHEBI:30616"/>
        <dbReference type="ChEBI" id="CHEBI:43474"/>
        <dbReference type="ChEBI" id="CHEBI:456216"/>
        <dbReference type="EC" id="3.6.4.13"/>
    </reaction>
</comment>
<feature type="domain" description="Helicase ATP-binding" evidence="8">
    <location>
        <begin position="75"/>
        <end position="234"/>
    </location>
</feature>
<sequence>MNARKPIFQKPSDDILYPVRNKNGEIETLVNPSIDSALTIDNDSKTNVVYNRYHHLPLDAQRQKLPVFQYRNHILYLLEKYQTLILIGETGCGKSTQVPQYLYEVGHKVCVTQPRVTAAVSLACRVAEEKGDAVGGDVGYAAAMTACRSPDTGIVFMTEGVLLREMFASPLLMQYSCIVLDEVHERSQMTDVLMGLLKKIARKRKNLKIVVSSATMDADFLKDFFNLADKKDGQFDTSVIMSMQGRTHPIDVFYIEEPAADYVRATADAIIKIHENQPFGDILAFLTSQEEILSALETLQTYAEENNEKNKYRKTFPSGIQAANVSVLPMYGSLPLYRQIKVFQMGDRNVRKVVLATNIAETSVTIPGIVYVVDCGFHKLPYFDPVLGVECMSVCPISKHNATQRAGRAGRTARGMCYRLYTETEYEKLPESVPPEMCRSDLSAVLLNLKALGIHNLLRFTFPTPPPAKSLLSGLETLYALNAIDKSGNLTEDIGSKMAELPLKPMCAKMLINSGEFGCVDEMLNIVSMLQMDSVFPKQSTGKGNVAARISRRNNFEVAEGDVIMYLNLLDSYLKIRNVQKDEKTARKACKDWCQKMFVNYRVMEKACEVRKSLEKLIKGKFNIENQQFEGPDLGSAKCERVMKCVLSGLFPQAACLGIEGVYRGIRGARLHISPDSCLFHMQQPTWVVFASVQTSGDKIYMRDMMTIKKEWLLEIAPHYYTES</sequence>
<dbReference type="InterPro" id="IPR014001">
    <property type="entry name" value="Helicase_ATP-bd"/>
</dbReference>
<dbReference type="Gene3D" id="3.40.50.300">
    <property type="entry name" value="P-loop containing nucleotide triphosphate hydrolases"/>
    <property type="match status" value="2"/>
</dbReference>
<evidence type="ECO:0000256" key="3">
    <source>
        <dbReference type="ARBA" id="ARBA00022741"/>
    </source>
</evidence>
<dbReference type="InterPro" id="IPR011709">
    <property type="entry name" value="DEAD-box_helicase_OB_fold"/>
</dbReference>
<dbReference type="InterPro" id="IPR027417">
    <property type="entry name" value="P-loop_NTPase"/>
</dbReference>
<dbReference type="SUPFAM" id="SSF52540">
    <property type="entry name" value="P-loop containing nucleoside triphosphate hydrolases"/>
    <property type="match status" value="1"/>
</dbReference>
<keyword evidence="6" id="KW-0067">ATP-binding</keyword>
<dbReference type="GO" id="GO:0003723">
    <property type="term" value="F:RNA binding"/>
    <property type="evidence" value="ECO:0007669"/>
    <property type="project" value="TreeGrafter"/>
</dbReference>
<accession>A0AAV1JLH9</accession>
<dbReference type="SMART" id="SM00847">
    <property type="entry name" value="HA2"/>
    <property type="match status" value="1"/>
</dbReference>
<dbReference type="GO" id="GO:0003724">
    <property type="term" value="F:RNA helicase activity"/>
    <property type="evidence" value="ECO:0007669"/>
    <property type="project" value="UniProtKB-EC"/>
</dbReference>
<dbReference type="PROSITE" id="PS00690">
    <property type="entry name" value="DEAH_ATP_HELICASE"/>
    <property type="match status" value="1"/>
</dbReference>
<dbReference type="PANTHER" id="PTHR18934">
    <property type="entry name" value="ATP-DEPENDENT RNA HELICASE"/>
    <property type="match status" value="1"/>
</dbReference>
<comment type="similarity">
    <text evidence="1">Belongs to the DEAD box helicase family. DEAH subfamily.</text>
</comment>
<dbReference type="Pfam" id="PF00270">
    <property type="entry name" value="DEAD"/>
    <property type="match status" value="1"/>
</dbReference>
<dbReference type="FunFam" id="3.40.50.300:FF:000578">
    <property type="entry name" value="probable ATP-dependent RNA helicase DHX35"/>
    <property type="match status" value="1"/>
</dbReference>
<dbReference type="GO" id="GO:0071013">
    <property type="term" value="C:catalytic step 2 spliceosome"/>
    <property type="evidence" value="ECO:0007669"/>
    <property type="project" value="TreeGrafter"/>
</dbReference>
<keyword evidence="3" id="KW-0547">Nucleotide-binding</keyword>
<evidence type="ECO:0000256" key="7">
    <source>
        <dbReference type="ARBA" id="ARBA00047984"/>
    </source>
</evidence>
<dbReference type="Proteomes" id="UP001497472">
    <property type="component" value="Unassembled WGS sequence"/>
</dbReference>
<dbReference type="Gene3D" id="1.20.120.1080">
    <property type="match status" value="1"/>
</dbReference>
<dbReference type="SMART" id="SM00487">
    <property type="entry name" value="DEXDc"/>
    <property type="match status" value="1"/>
</dbReference>
<dbReference type="InterPro" id="IPR048333">
    <property type="entry name" value="HA2_WH"/>
</dbReference>
<organism evidence="10 11">
    <name type="scientific">Leptosia nina</name>
    <dbReference type="NCBI Taxonomy" id="320188"/>
    <lineage>
        <taxon>Eukaryota</taxon>
        <taxon>Metazoa</taxon>
        <taxon>Ecdysozoa</taxon>
        <taxon>Arthropoda</taxon>
        <taxon>Hexapoda</taxon>
        <taxon>Insecta</taxon>
        <taxon>Pterygota</taxon>
        <taxon>Neoptera</taxon>
        <taxon>Endopterygota</taxon>
        <taxon>Lepidoptera</taxon>
        <taxon>Glossata</taxon>
        <taxon>Ditrysia</taxon>
        <taxon>Papilionoidea</taxon>
        <taxon>Pieridae</taxon>
        <taxon>Pierinae</taxon>
        <taxon>Leptosia</taxon>
    </lineage>
</organism>
<dbReference type="PANTHER" id="PTHR18934:SF136">
    <property type="entry name" value="ATP-DEPENDENT RNA HELICASE DHX35-RELATED"/>
    <property type="match status" value="1"/>
</dbReference>
<dbReference type="Pfam" id="PF04408">
    <property type="entry name" value="WHD_HA2"/>
    <property type="match status" value="1"/>
</dbReference>
<evidence type="ECO:0000256" key="2">
    <source>
        <dbReference type="ARBA" id="ARBA00012552"/>
    </source>
</evidence>
<evidence type="ECO:0000256" key="5">
    <source>
        <dbReference type="ARBA" id="ARBA00022806"/>
    </source>
</evidence>
<dbReference type="InterPro" id="IPR011545">
    <property type="entry name" value="DEAD/DEAH_box_helicase_dom"/>
</dbReference>
<dbReference type="Pfam" id="PF07717">
    <property type="entry name" value="OB_NTP_bind"/>
    <property type="match status" value="1"/>
</dbReference>
<protein>
    <recommendedName>
        <fullName evidence="2">RNA helicase</fullName>
        <ecNumber evidence="2">3.6.4.13</ecNumber>
    </recommendedName>
</protein>
<dbReference type="SMART" id="SM00490">
    <property type="entry name" value="HELICc"/>
    <property type="match status" value="1"/>
</dbReference>
<evidence type="ECO:0000259" key="8">
    <source>
        <dbReference type="PROSITE" id="PS51192"/>
    </source>
</evidence>
<dbReference type="Pfam" id="PF00271">
    <property type="entry name" value="Helicase_C"/>
    <property type="match status" value="1"/>
</dbReference>
<keyword evidence="11" id="KW-1185">Reference proteome</keyword>
<dbReference type="PROSITE" id="PS51194">
    <property type="entry name" value="HELICASE_CTER"/>
    <property type="match status" value="1"/>
</dbReference>
<comment type="caution">
    <text evidence="10">The sequence shown here is derived from an EMBL/GenBank/DDBJ whole genome shotgun (WGS) entry which is preliminary data.</text>
</comment>
<gene>
    <name evidence="10" type="ORF">LNINA_LOCUS8633</name>
</gene>
<evidence type="ECO:0000313" key="11">
    <source>
        <dbReference type="Proteomes" id="UP001497472"/>
    </source>
</evidence>
<dbReference type="Pfam" id="PF21010">
    <property type="entry name" value="HA2_C"/>
    <property type="match status" value="1"/>
</dbReference>
<dbReference type="GO" id="GO:0005524">
    <property type="term" value="F:ATP binding"/>
    <property type="evidence" value="ECO:0007669"/>
    <property type="project" value="UniProtKB-KW"/>
</dbReference>
<evidence type="ECO:0000256" key="4">
    <source>
        <dbReference type="ARBA" id="ARBA00022801"/>
    </source>
</evidence>
<dbReference type="PROSITE" id="PS51192">
    <property type="entry name" value="HELICASE_ATP_BIND_1"/>
    <property type="match status" value="1"/>
</dbReference>
<dbReference type="InterPro" id="IPR001650">
    <property type="entry name" value="Helicase_C-like"/>
</dbReference>
<feature type="domain" description="Helicase C-terminal" evidence="9">
    <location>
        <begin position="265"/>
        <end position="453"/>
    </location>
</feature>
<evidence type="ECO:0000259" key="9">
    <source>
        <dbReference type="PROSITE" id="PS51194"/>
    </source>
</evidence>
<keyword evidence="5" id="KW-0347">Helicase</keyword>
<dbReference type="InterPro" id="IPR007502">
    <property type="entry name" value="Helicase-assoc_dom"/>
</dbReference>
<name>A0AAV1JLH9_9NEOP</name>
<evidence type="ECO:0000313" key="10">
    <source>
        <dbReference type="EMBL" id="CAK1549323.1"/>
    </source>
</evidence>
<evidence type="ECO:0000256" key="6">
    <source>
        <dbReference type="ARBA" id="ARBA00022840"/>
    </source>
</evidence>
<dbReference type="InterPro" id="IPR002464">
    <property type="entry name" value="DNA/RNA_helicase_DEAH_CS"/>
</dbReference>
<dbReference type="FunFam" id="3.40.50.300:FF:000145">
    <property type="entry name" value="probable ATP-dependent RNA helicase DHX40"/>
    <property type="match status" value="1"/>
</dbReference>
<proteinExistence type="inferred from homology"/>
<reference evidence="10 11" key="1">
    <citation type="submission" date="2023-11" db="EMBL/GenBank/DDBJ databases">
        <authorList>
            <person name="Okamura Y."/>
        </authorList>
    </citation>
    <scope>NUCLEOTIDE SEQUENCE [LARGE SCALE GENOMIC DNA]</scope>
</reference>